<feature type="coiled-coil region" evidence="1">
    <location>
        <begin position="28"/>
        <end position="133"/>
    </location>
</feature>
<dbReference type="Proteomes" id="UP001138961">
    <property type="component" value="Unassembled WGS sequence"/>
</dbReference>
<sequence length="149" mass="16019">MNDLKSLEYRINTALDRIRSHVGEQAGQSDLRAQLATQQAANADLEDRVAALKARQDDKIAKLEAEVAAHADRMTELDGALQRLRAANADLREEADALRQAAMEGVPDAADINRALIAEVEALQADRAAEAAEVAALLGELKPALQQEG</sequence>
<organism evidence="2 3">
    <name type="scientific">Loktanella gaetbuli</name>
    <dbReference type="NCBI Taxonomy" id="2881335"/>
    <lineage>
        <taxon>Bacteria</taxon>
        <taxon>Pseudomonadati</taxon>
        <taxon>Pseudomonadota</taxon>
        <taxon>Alphaproteobacteria</taxon>
        <taxon>Rhodobacterales</taxon>
        <taxon>Roseobacteraceae</taxon>
        <taxon>Loktanella</taxon>
    </lineage>
</organism>
<comment type="caution">
    <text evidence="2">The sequence shown here is derived from an EMBL/GenBank/DDBJ whole genome shotgun (WGS) entry which is preliminary data.</text>
</comment>
<evidence type="ECO:0000256" key="1">
    <source>
        <dbReference type="SAM" id="Coils"/>
    </source>
</evidence>
<gene>
    <name evidence="2" type="ORF">LGQ03_03375</name>
</gene>
<dbReference type="EMBL" id="JAJATZ010000001">
    <property type="protein sequence ID" value="MCB5198273.1"/>
    <property type="molecule type" value="Genomic_DNA"/>
</dbReference>
<accession>A0ABS8BRC0</accession>
<dbReference type="Gene3D" id="1.20.5.340">
    <property type="match status" value="1"/>
</dbReference>
<dbReference type="RefSeq" id="WP_090160649.1">
    <property type="nucleotide sequence ID" value="NZ_JAJATZ010000001.1"/>
</dbReference>
<name>A0ABS8BRC0_9RHOB</name>
<reference evidence="2" key="1">
    <citation type="submission" date="2021-10" db="EMBL/GenBank/DDBJ databases">
        <title>Loktanella gaetbuli sp. nov., isolated from a tidal flat.</title>
        <authorList>
            <person name="Park S."/>
            <person name="Yoon J.-H."/>
        </authorList>
    </citation>
    <scope>NUCLEOTIDE SEQUENCE</scope>
    <source>
        <strain evidence="2">TSTF-M6</strain>
    </source>
</reference>
<proteinExistence type="predicted"/>
<protein>
    <submittedName>
        <fullName evidence="2">Uncharacterized protein</fullName>
    </submittedName>
</protein>
<evidence type="ECO:0000313" key="3">
    <source>
        <dbReference type="Proteomes" id="UP001138961"/>
    </source>
</evidence>
<keyword evidence="1" id="KW-0175">Coiled coil</keyword>
<evidence type="ECO:0000313" key="2">
    <source>
        <dbReference type="EMBL" id="MCB5198273.1"/>
    </source>
</evidence>
<keyword evidence="3" id="KW-1185">Reference proteome</keyword>